<dbReference type="AlphaFoldDB" id="A0A7E5W988"/>
<proteinExistence type="predicted"/>
<accession>A0A7E5W988</accession>
<feature type="transmembrane region" description="Helical" evidence="2">
    <location>
        <begin position="468"/>
        <end position="486"/>
    </location>
</feature>
<dbReference type="RefSeq" id="XP_026737037.1">
    <property type="nucleotide sequence ID" value="XM_026881236.1"/>
</dbReference>
<feature type="region of interest" description="Disordered" evidence="1">
    <location>
        <begin position="351"/>
        <end position="377"/>
    </location>
</feature>
<feature type="chain" id="PRO_5028824417" evidence="3">
    <location>
        <begin position="18"/>
        <end position="489"/>
    </location>
</feature>
<keyword evidence="2" id="KW-0472">Membrane</keyword>
<protein>
    <submittedName>
        <fullName evidence="5">Uncharacterized protein LOC113500438</fullName>
    </submittedName>
</protein>
<evidence type="ECO:0000313" key="5">
    <source>
        <dbReference type="RefSeq" id="XP_026737037.1"/>
    </source>
</evidence>
<dbReference type="KEGG" id="tnl:113500438"/>
<evidence type="ECO:0000256" key="3">
    <source>
        <dbReference type="SAM" id="SignalP"/>
    </source>
</evidence>
<keyword evidence="3" id="KW-0732">Signal</keyword>
<name>A0A7E5W988_TRINI</name>
<reference evidence="5" key="1">
    <citation type="submission" date="2025-08" db="UniProtKB">
        <authorList>
            <consortium name="RefSeq"/>
        </authorList>
    </citation>
    <scope>IDENTIFICATION</scope>
</reference>
<sequence length="489" mass="55282">MFFVLHILLLIIYVSEANNFDRKEDSGDVISDVKQNDSRVIFQDFGKELLKSSHKPSLNRLNQSVTTSLDTLDKKAEEIVPKKRHIHDKDFDYDQISLFKSPKLKNIKDGMSSPSLNFDPKWPIVKLLSETDNIEENPSYIEDFDSIHQPFYHTENRSSTIEITKSAPKDDFNDVENKSNLSPGLKNLSARALPSDARRQCGCMGKETAPHICTPPPTMFTECTRNAVSLTMMPFYMPYQSFLFTFQPMPSVIITTSTTATTTRPCATVPRTISFPQNIPCGFPMGIPMGIPAPPPIAIPAVPPMALPAAPPMGYPIGFPPPPPMGNQPSMGVLPPMGIQPPMGYQMGVPPGSPNFQYTPNSFEKPKKPKRPQHKEEYDYDEEGKLLYIYNDNRDTDEKERKLKDEKRKDDIVINIDYEDKLNDKIKWNSLFFNKKPDKFVKEVIDDLDAQGDTLGKKCFCLSFAPKTGLFVSVFYLLCCCLFILINQI</sequence>
<dbReference type="OrthoDB" id="7443791at2759"/>
<dbReference type="GeneID" id="113500438"/>
<dbReference type="InParanoid" id="A0A7E5W988"/>
<keyword evidence="2" id="KW-1133">Transmembrane helix</keyword>
<feature type="signal peptide" evidence="3">
    <location>
        <begin position="1"/>
        <end position="17"/>
    </location>
</feature>
<evidence type="ECO:0000256" key="1">
    <source>
        <dbReference type="SAM" id="MobiDB-lite"/>
    </source>
</evidence>
<keyword evidence="4" id="KW-1185">Reference proteome</keyword>
<evidence type="ECO:0000313" key="4">
    <source>
        <dbReference type="Proteomes" id="UP000322000"/>
    </source>
</evidence>
<evidence type="ECO:0000256" key="2">
    <source>
        <dbReference type="SAM" id="Phobius"/>
    </source>
</evidence>
<gene>
    <name evidence="5" type="primary">LOC113500438</name>
</gene>
<keyword evidence="2" id="KW-0812">Transmembrane</keyword>
<organism evidence="4 5">
    <name type="scientific">Trichoplusia ni</name>
    <name type="common">Cabbage looper</name>
    <dbReference type="NCBI Taxonomy" id="7111"/>
    <lineage>
        <taxon>Eukaryota</taxon>
        <taxon>Metazoa</taxon>
        <taxon>Ecdysozoa</taxon>
        <taxon>Arthropoda</taxon>
        <taxon>Hexapoda</taxon>
        <taxon>Insecta</taxon>
        <taxon>Pterygota</taxon>
        <taxon>Neoptera</taxon>
        <taxon>Endopterygota</taxon>
        <taxon>Lepidoptera</taxon>
        <taxon>Glossata</taxon>
        <taxon>Ditrysia</taxon>
        <taxon>Noctuoidea</taxon>
        <taxon>Noctuidae</taxon>
        <taxon>Plusiinae</taxon>
        <taxon>Trichoplusia</taxon>
    </lineage>
</organism>
<dbReference type="Proteomes" id="UP000322000">
    <property type="component" value="Chromosome 14"/>
</dbReference>